<reference evidence="15" key="2">
    <citation type="submission" date="2025-09" db="UniProtKB">
        <authorList>
            <consortium name="Ensembl"/>
        </authorList>
    </citation>
    <scope>IDENTIFICATION</scope>
</reference>
<keyword evidence="11 13" id="KW-0067">ATP-binding</keyword>
<protein>
    <recommendedName>
        <fullName evidence="6 13">Inositol-pentakisphosphate 2-kinase</fullName>
        <ecNumber evidence="5 13">2.7.1.158</ecNumber>
    </recommendedName>
</protein>
<feature type="region of interest" description="Disordered" evidence="14">
    <location>
        <begin position="259"/>
        <end position="288"/>
    </location>
</feature>
<evidence type="ECO:0000256" key="14">
    <source>
        <dbReference type="SAM" id="MobiDB-lite"/>
    </source>
</evidence>
<feature type="compositionally biased region" description="Polar residues" evidence="14">
    <location>
        <begin position="259"/>
        <end position="285"/>
    </location>
</feature>
<dbReference type="GO" id="GO:0005737">
    <property type="term" value="C:cytoplasm"/>
    <property type="evidence" value="ECO:0007669"/>
    <property type="project" value="UniProtKB-SubCell"/>
</dbReference>
<dbReference type="PANTHER" id="PTHR14456:SF2">
    <property type="entry name" value="INOSITOL-PENTAKISPHOSPHATE 2-KINASE"/>
    <property type="match status" value="1"/>
</dbReference>
<dbReference type="GO" id="GO:0005524">
    <property type="term" value="F:ATP binding"/>
    <property type="evidence" value="ECO:0007669"/>
    <property type="project" value="UniProtKB-KW"/>
</dbReference>
<dbReference type="InterPro" id="IPR009286">
    <property type="entry name" value="Ins_P5_2-kin"/>
</dbReference>
<evidence type="ECO:0000256" key="9">
    <source>
        <dbReference type="ARBA" id="ARBA00022741"/>
    </source>
</evidence>
<organism evidence="15 16">
    <name type="scientific">Gadus morhua</name>
    <name type="common">Atlantic cod</name>
    <dbReference type="NCBI Taxonomy" id="8049"/>
    <lineage>
        <taxon>Eukaryota</taxon>
        <taxon>Metazoa</taxon>
        <taxon>Chordata</taxon>
        <taxon>Craniata</taxon>
        <taxon>Vertebrata</taxon>
        <taxon>Euteleostomi</taxon>
        <taxon>Actinopterygii</taxon>
        <taxon>Neopterygii</taxon>
        <taxon>Teleostei</taxon>
        <taxon>Neoteleostei</taxon>
        <taxon>Acanthomorphata</taxon>
        <taxon>Zeiogadaria</taxon>
        <taxon>Gadariae</taxon>
        <taxon>Gadiformes</taxon>
        <taxon>Gadoidei</taxon>
        <taxon>Gadidae</taxon>
        <taxon>Gadus</taxon>
    </lineage>
</organism>
<keyword evidence="12" id="KW-0539">Nucleus</keyword>
<gene>
    <name evidence="15" type="primary">IPPK</name>
</gene>
<evidence type="ECO:0000256" key="4">
    <source>
        <dbReference type="ARBA" id="ARBA00007229"/>
    </source>
</evidence>
<sequence>MDLVDKMDENEWNYHGEGNKSLVVSHMSRVLRLLKYSSEDAENAPQTTEETFRQMENIVDFSNNVMSPLLGDKFVHSGEVVKLPLEFVRQLSIKVQHHRPAWRCDKVMDIYSGAALCLPNLTTPSIPTHNPPLCVEIKPKCGFLPSPEHVSKDIKTKVCRHCMHQRYKVASGKWKRKSLYCPLDLFSGNRQRMYFAIKHLIEEPQNNFKIFKGGKCIHGDRDEMLSVSSLLQKLRPYFSCGNGRNKTVLHDFIQVSPTAVDQSPTPVDQSPTAVDQSPTPVDQNPQPLPRDSVLGRILQVQLLDSLDIEGLLPLYRRVEQYLHHFPKERSRLQIDGPYDKAFLEKLQKCPAEDDGSIEYAVAKVQQYRVAMTAKDCSIMVTLVPRRDEEDGSERAAFSFSASILDLDPKPQDGVRRQQRLDHRVVSAYLRDDPGPSPPLYPECTLLIHPV</sequence>
<dbReference type="EC" id="2.7.1.158" evidence="5 13"/>
<comment type="catalytic activity">
    <reaction evidence="1 13">
        <text>1D-myo-inositol 1,3,4,5,6-pentakisphosphate + ATP = 1D-myo-inositol hexakisphosphate + ADP + H(+)</text>
        <dbReference type="Rhea" id="RHEA:20313"/>
        <dbReference type="ChEBI" id="CHEBI:15378"/>
        <dbReference type="ChEBI" id="CHEBI:30616"/>
        <dbReference type="ChEBI" id="CHEBI:57733"/>
        <dbReference type="ChEBI" id="CHEBI:58130"/>
        <dbReference type="ChEBI" id="CHEBI:456216"/>
        <dbReference type="EC" id="2.7.1.158"/>
    </reaction>
</comment>
<comment type="function">
    <text evidence="13">Phosphorylates Ins(1,3,4,5,6)P5 at position 2 to form Ins(1,2,3,4,5,6)P6 (InsP6 or phytate).</text>
</comment>
<dbReference type="FunFam" id="3.30.200.110:FF:000001">
    <property type="entry name" value="Inositol-pentakisphosphate 2-kinase"/>
    <property type="match status" value="1"/>
</dbReference>
<evidence type="ECO:0000256" key="12">
    <source>
        <dbReference type="ARBA" id="ARBA00023242"/>
    </source>
</evidence>
<evidence type="ECO:0000256" key="6">
    <source>
        <dbReference type="ARBA" id="ARBA00014846"/>
    </source>
</evidence>
<evidence type="ECO:0000313" key="15">
    <source>
        <dbReference type="Ensembl" id="ENSGMOP00000002943.2"/>
    </source>
</evidence>
<name>A0A8C4YXP6_GADMO</name>
<dbReference type="Proteomes" id="UP000694546">
    <property type="component" value="Chromosome 13"/>
</dbReference>
<evidence type="ECO:0000256" key="2">
    <source>
        <dbReference type="ARBA" id="ARBA00004123"/>
    </source>
</evidence>
<evidence type="ECO:0000256" key="10">
    <source>
        <dbReference type="ARBA" id="ARBA00022777"/>
    </source>
</evidence>
<dbReference type="GO" id="GO:0032958">
    <property type="term" value="P:inositol phosphate biosynthetic process"/>
    <property type="evidence" value="ECO:0007669"/>
    <property type="project" value="TreeGrafter"/>
</dbReference>
<keyword evidence="8 13" id="KW-0808">Transferase</keyword>
<evidence type="ECO:0000256" key="1">
    <source>
        <dbReference type="ARBA" id="ARBA00001774"/>
    </source>
</evidence>
<dbReference type="Pfam" id="PF06090">
    <property type="entry name" value="Ins_P5_2-kin"/>
    <property type="match status" value="1"/>
</dbReference>
<evidence type="ECO:0000256" key="5">
    <source>
        <dbReference type="ARBA" id="ARBA00012023"/>
    </source>
</evidence>
<reference evidence="15" key="1">
    <citation type="submission" date="2025-08" db="UniProtKB">
        <authorList>
            <consortium name="Ensembl"/>
        </authorList>
    </citation>
    <scope>IDENTIFICATION</scope>
</reference>
<proteinExistence type="inferred from homology"/>
<dbReference type="PANTHER" id="PTHR14456">
    <property type="entry name" value="INOSITOL POLYPHOSPHATE KINASE 1"/>
    <property type="match status" value="1"/>
</dbReference>
<evidence type="ECO:0000256" key="13">
    <source>
        <dbReference type="RuleBase" id="RU364126"/>
    </source>
</evidence>
<dbReference type="Gene3D" id="3.30.200.110">
    <property type="entry name" value="Inositol-pentakisphosphate 2-kinase, N-lobe"/>
    <property type="match status" value="1"/>
</dbReference>
<keyword evidence="10 13" id="KW-0418">Kinase</keyword>
<dbReference type="InterPro" id="IPR043001">
    <property type="entry name" value="IP5_2-K_N_lobe"/>
</dbReference>
<dbReference type="GO" id="GO:0005634">
    <property type="term" value="C:nucleus"/>
    <property type="evidence" value="ECO:0007669"/>
    <property type="project" value="UniProtKB-SubCell"/>
</dbReference>
<dbReference type="GeneTree" id="ENSGT00390000010053"/>
<evidence type="ECO:0000256" key="3">
    <source>
        <dbReference type="ARBA" id="ARBA00004496"/>
    </source>
</evidence>
<evidence type="ECO:0000256" key="7">
    <source>
        <dbReference type="ARBA" id="ARBA00022490"/>
    </source>
</evidence>
<evidence type="ECO:0000256" key="8">
    <source>
        <dbReference type="ARBA" id="ARBA00022679"/>
    </source>
</evidence>
<evidence type="ECO:0000256" key="11">
    <source>
        <dbReference type="ARBA" id="ARBA00022840"/>
    </source>
</evidence>
<comment type="similarity">
    <text evidence="4">Belongs to the IPK1 type 2 family.</text>
</comment>
<comment type="subcellular location">
    <subcellularLocation>
        <location evidence="3">Cytoplasm</location>
    </subcellularLocation>
    <subcellularLocation>
        <location evidence="2">Nucleus</location>
    </subcellularLocation>
</comment>
<keyword evidence="16" id="KW-1185">Reference proteome</keyword>
<keyword evidence="7" id="KW-0963">Cytoplasm</keyword>
<dbReference type="Ensembl" id="ENSGMOT00000003036.2">
    <property type="protein sequence ID" value="ENSGMOP00000002943.2"/>
    <property type="gene ID" value="ENSGMOG00000002771.2"/>
</dbReference>
<dbReference type="GO" id="GO:0035299">
    <property type="term" value="F:inositol-1,3,4,5,6-pentakisphosphate 2-kinase activity"/>
    <property type="evidence" value="ECO:0007669"/>
    <property type="project" value="UniProtKB-EC"/>
</dbReference>
<dbReference type="AlphaFoldDB" id="A0A8C4YXP6"/>
<keyword evidence="9 13" id="KW-0547">Nucleotide-binding</keyword>
<comment type="domain">
    <text evidence="13">The EXKPK motif is conserved in inositol-pentakisphosphate 2-kinases of both family 1 and 2.</text>
</comment>
<evidence type="ECO:0000313" key="16">
    <source>
        <dbReference type="Proteomes" id="UP000694546"/>
    </source>
</evidence>
<accession>A0A8C4YXP6</accession>